<evidence type="ECO:0000259" key="3">
    <source>
        <dbReference type="PROSITE" id="PS51762"/>
    </source>
</evidence>
<organism evidence="4 5">
    <name type="scientific">Mucilaginibacter panaciglaebae</name>
    <dbReference type="NCBI Taxonomy" id="502331"/>
    <lineage>
        <taxon>Bacteria</taxon>
        <taxon>Pseudomonadati</taxon>
        <taxon>Bacteroidota</taxon>
        <taxon>Sphingobacteriia</taxon>
        <taxon>Sphingobacteriales</taxon>
        <taxon>Sphingobacteriaceae</taxon>
        <taxon>Mucilaginibacter</taxon>
    </lineage>
</organism>
<dbReference type="RefSeq" id="WP_345106652.1">
    <property type="nucleotide sequence ID" value="NZ_BAABCV010000013.1"/>
</dbReference>
<dbReference type="PANTHER" id="PTHR10963:SF55">
    <property type="entry name" value="GLYCOSIDE HYDROLASE FAMILY 16 PROTEIN"/>
    <property type="match status" value="1"/>
</dbReference>
<evidence type="ECO:0000256" key="1">
    <source>
        <dbReference type="ARBA" id="ARBA00006865"/>
    </source>
</evidence>
<dbReference type="PANTHER" id="PTHR10963">
    <property type="entry name" value="GLYCOSYL HYDROLASE-RELATED"/>
    <property type="match status" value="1"/>
</dbReference>
<dbReference type="CDD" id="cd08023">
    <property type="entry name" value="GH16_laminarinase_like"/>
    <property type="match status" value="1"/>
</dbReference>
<dbReference type="SUPFAM" id="SSF49899">
    <property type="entry name" value="Concanavalin A-like lectins/glucanases"/>
    <property type="match status" value="1"/>
</dbReference>
<dbReference type="PROSITE" id="PS51762">
    <property type="entry name" value="GH16_2"/>
    <property type="match status" value="1"/>
</dbReference>
<comment type="caution">
    <text evidence="4">The sequence shown here is derived from an EMBL/GenBank/DDBJ whole genome shotgun (WGS) entry which is preliminary data.</text>
</comment>
<proteinExistence type="inferred from homology"/>
<accession>A0ABP7X411</accession>
<dbReference type="Pfam" id="PF00722">
    <property type="entry name" value="Glyco_hydro_16"/>
    <property type="match status" value="1"/>
</dbReference>
<feature type="signal peptide" evidence="2">
    <location>
        <begin position="1"/>
        <end position="19"/>
    </location>
</feature>
<keyword evidence="2" id="KW-0732">Signal</keyword>
<feature type="domain" description="GH16" evidence="3">
    <location>
        <begin position="6"/>
        <end position="274"/>
    </location>
</feature>
<evidence type="ECO:0000313" key="4">
    <source>
        <dbReference type="EMBL" id="GAA4103645.1"/>
    </source>
</evidence>
<keyword evidence="5" id="KW-1185">Reference proteome</keyword>
<dbReference type="EMBL" id="BAABCV010000013">
    <property type="protein sequence ID" value="GAA4103645.1"/>
    <property type="molecule type" value="Genomic_DNA"/>
</dbReference>
<evidence type="ECO:0000256" key="2">
    <source>
        <dbReference type="SAM" id="SignalP"/>
    </source>
</evidence>
<dbReference type="InterPro" id="IPR000757">
    <property type="entry name" value="Beta-glucanase-like"/>
</dbReference>
<protein>
    <recommendedName>
        <fullName evidence="3">GH16 domain-containing protein</fullName>
    </recommendedName>
</protein>
<gene>
    <name evidence="4" type="ORF">GCM10022392_31250</name>
</gene>
<feature type="chain" id="PRO_5045158832" description="GH16 domain-containing protein" evidence="2">
    <location>
        <begin position="20"/>
        <end position="274"/>
    </location>
</feature>
<comment type="similarity">
    <text evidence="1">Belongs to the glycosyl hydrolase 16 family.</text>
</comment>
<dbReference type="Proteomes" id="UP001500841">
    <property type="component" value="Unassembled WGS sequence"/>
</dbReference>
<dbReference type="Gene3D" id="2.60.120.200">
    <property type="match status" value="1"/>
</dbReference>
<reference evidence="5" key="1">
    <citation type="journal article" date="2019" name="Int. J. Syst. Evol. Microbiol.">
        <title>The Global Catalogue of Microorganisms (GCM) 10K type strain sequencing project: providing services to taxonomists for standard genome sequencing and annotation.</title>
        <authorList>
            <consortium name="The Broad Institute Genomics Platform"/>
            <consortium name="The Broad Institute Genome Sequencing Center for Infectious Disease"/>
            <person name="Wu L."/>
            <person name="Ma J."/>
        </authorList>
    </citation>
    <scope>NUCLEOTIDE SEQUENCE [LARGE SCALE GENOMIC DNA]</scope>
    <source>
        <strain evidence="5">JCM 17085</strain>
    </source>
</reference>
<evidence type="ECO:0000313" key="5">
    <source>
        <dbReference type="Proteomes" id="UP001500841"/>
    </source>
</evidence>
<dbReference type="InterPro" id="IPR013320">
    <property type="entry name" value="ConA-like_dom_sf"/>
</dbReference>
<sequence length="274" mass="31547">MKIISFVLALLCLPILSSAQKIKRKLVFADEFNYTGLPDSTKWGYEKGFVRDGEPQYYTEKRLKNCHVDNGLLVIEGIREQYPNPDYKAGSDRREQKQEFAPYTSASINTHGKYSWQYGRIEVRAKVPGGKGTWPAFWMLGDTHYNIGWPRCGEIDIMEYLGRDSTQVHATVHYADSLGKHQQQGIAKMVGNPADGFHIYAVDWDDKGMVFYYDDLKYFTFSYAGMKKADINVFKKKFYLLINLALGSARDWGGPQDDTILPAKYYIDYVRVYQ</sequence>
<name>A0ABP7X411_9SPHI</name>
<dbReference type="InterPro" id="IPR050546">
    <property type="entry name" value="Glycosyl_Hydrlase_16"/>
</dbReference>